<dbReference type="PANTHER" id="PTHR23416:SF23">
    <property type="entry name" value="ACETYLTRANSFERASE C18B11.09C-RELATED"/>
    <property type="match status" value="1"/>
</dbReference>
<keyword evidence="2 6" id="KW-0808">Transferase</keyword>
<dbReference type="CDD" id="cd04647">
    <property type="entry name" value="LbH_MAT_like"/>
    <property type="match status" value="1"/>
</dbReference>
<keyword evidence="3" id="KW-0677">Repeat</keyword>
<dbReference type="InterPro" id="IPR018357">
    <property type="entry name" value="Hexapep_transf_CS"/>
</dbReference>
<dbReference type="GO" id="GO:0005829">
    <property type="term" value="C:cytosol"/>
    <property type="evidence" value="ECO:0007669"/>
    <property type="project" value="TreeGrafter"/>
</dbReference>
<organism evidence="6 7">
    <name type="scientific">Phocaeicola salanitronis (strain DSM 18170 / JCM 13657 / CCUG 60908 / BL78)</name>
    <name type="common">Bacteroides salanitronis</name>
    <dbReference type="NCBI Taxonomy" id="667015"/>
    <lineage>
        <taxon>Bacteria</taxon>
        <taxon>Pseudomonadati</taxon>
        <taxon>Bacteroidota</taxon>
        <taxon>Bacteroidia</taxon>
        <taxon>Bacteroidales</taxon>
        <taxon>Bacteroidaceae</taxon>
        <taxon>Phocaeicola</taxon>
    </lineage>
</organism>
<dbReference type="AlphaFoldDB" id="F0R4J1"/>
<keyword evidence="5" id="KW-1133">Transmembrane helix</keyword>
<comment type="similarity">
    <text evidence="1">Belongs to the transferase hexapeptide repeat family.</text>
</comment>
<dbReference type="RefSeq" id="WP_013616143.1">
    <property type="nucleotide sequence ID" value="NC_015164.1"/>
</dbReference>
<keyword evidence="5" id="KW-0472">Membrane</keyword>
<dbReference type="InterPro" id="IPR011004">
    <property type="entry name" value="Trimer_LpxA-like_sf"/>
</dbReference>
<dbReference type="PANTHER" id="PTHR23416">
    <property type="entry name" value="SIALIC ACID SYNTHASE-RELATED"/>
    <property type="match status" value="1"/>
</dbReference>
<gene>
    <name evidence="6" type="ordered locus">Bacsa_0068</name>
</gene>
<dbReference type="Gene3D" id="2.160.10.10">
    <property type="entry name" value="Hexapeptide repeat proteins"/>
    <property type="match status" value="1"/>
</dbReference>
<dbReference type="Pfam" id="PF14602">
    <property type="entry name" value="Hexapep_2"/>
    <property type="match status" value="1"/>
</dbReference>
<dbReference type="PROSITE" id="PS00101">
    <property type="entry name" value="HEXAPEP_TRANSFERASES"/>
    <property type="match status" value="1"/>
</dbReference>
<dbReference type="KEGG" id="bsa:Bacsa_0068"/>
<evidence type="ECO:0000313" key="6">
    <source>
        <dbReference type="EMBL" id="ADY34681.1"/>
    </source>
</evidence>
<dbReference type="Pfam" id="PF00132">
    <property type="entry name" value="Hexapep"/>
    <property type="match status" value="1"/>
</dbReference>
<dbReference type="HOGENOM" id="CLU_051638_7_2_10"/>
<feature type="transmembrane region" description="Helical" evidence="5">
    <location>
        <begin position="6"/>
        <end position="32"/>
    </location>
</feature>
<dbReference type="Proteomes" id="UP000007486">
    <property type="component" value="Chromosome"/>
</dbReference>
<dbReference type="EMBL" id="CP002530">
    <property type="protein sequence ID" value="ADY34681.1"/>
    <property type="molecule type" value="Genomic_DNA"/>
</dbReference>
<dbReference type="InterPro" id="IPR051159">
    <property type="entry name" value="Hexapeptide_acetyltransf"/>
</dbReference>
<dbReference type="InterPro" id="IPR001451">
    <property type="entry name" value="Hexapep"/>
</dbReference>
<evidence type="ECO:0000256" key="2">
    <source>
        <dbReference type="ARBA" id="ARBA00022679"/>
    </source>
</evidence>
<name>F0R4J1_PHOSB</name>
<accession>F0R4J1</accession>
<dbReference type="eggNOG" id="COG0110">
    <property type="taxonomic scope" value="Bacteria"/>
</dbReference>
<dbReference type="SUPFAM" id="SSF51161">
    <property type="entry name" value="Trimeric LpxA-like enzymes"/>
    <property type="match status" value="1"/>
</dbReference>
<sequence length="225" mass="25195">MNQLMLLLIVLFVAIFYRLLILLLTSPLLWLYSHEARRVKGKFCKGRNLFEKARNYICASSNGYVERLALKWISEIPSHHIRNFFYRHIYLIDMADKVVIYTGAEIRNPTSLKIGRGSIIGDNAILDAREGIEIGKNVCFASGVHIWTLQHDYRDPYFACNPEHCGPVKIEDRAWIDPRTIILHDVTIGEGAVIAAGAVVTKDVPPYTLVGGGAGKGDRKTSKGA</sequence>
<keyword evidence="7" id="KW-1185">Reference proteome</keyword>
<protein>
    <submittedName>
        <fullName evidence="6">Putative acyltransferase in colanic acid biosynthesis</fullName>
    </submittedName>
</protein>
<evidence type="ECO:0000256" key="5">
    <source>
        <dbReference type="SAM" id="Phobius"/>
    </source>
</evidence>
<evidence type="ECO:0000313" key="7">
    <source>
        <dbReference type="Proteomes" id="UP000007486"/>
    </source>
</evidence>
<evidence type="ECO:0000256" key="4">
    <source>
        <dbReference type="ARBA" id="ARBA00023315"/>
    </source>
</evidence>
<proteinExistence type="inferred from homology"/>
<evidence type="ECO:0000256" key="1">
    <source>
        <dbReference type="ARBA" id="ARBA00007274"/>
    </source>
</evidence>
<dbReference type="STRING" id="667015.Bacsa_0068"/>
<evidence type="ECO:0000256" key="3">
    <source>
        <dbReference type="ARBA" id="ARBA00022737"/>
    </source>
</evidence>
<reference evidence="6 7" key="1">
    <citation type="journal article" date="2011" name="Stand. Genomic Sci.">
        <title>Complete genome sequence of Bacteroides salanitronis type strain (BL78).</title>
        <authorList>
            <person name="Gronow S."/>
            <person name="Held B."/>
            <person name="Lucas S."/>
            <person name="Lapidus A."/>
            <person name="Del Rio T.G."/>
            <person name="Nolan M."/>
            <person name="Tice H."/>
            <person name="Deshpande S."/>
            <person name="Cheng J.F."/>
            <person name="Pitluck S."/>
            <person name="Liolios K."/>
            <person name="Pagani I."/>
            <person name="Ivanova N."/>
            <person name="Mavromatis K."/>
            <person name="Pati A."/>
            <person name="Tapia R."/>
            <person name="Han C."/>
            <person name="Goodwin L."/>
            <person name="Chen A."/>
            <person name="Palaniappan K."/>
            <person name="Land M."/>
            <person name="Hauser L."/>
            <person name="Chang Y.J."/>
            <person name="Jeffries C.D."/>
            <person name="Brambilla E.M."/>
            <person name="Rohde M."/>
            <person name="Goker M."/>
            <person name="Detter J.C."/>
            <person name="Woyke T."/>
            <person name="Bristow J."/>
            <person name="Markowitz V."/>
            <person name="Hugenholtz P."/>
            <person name="Kyrpides N.C."/>
            <person name="Klenk H.P."/>
            <person name="Eisen J.A."/>
        </authorList>
    </citation>
    <scope>NUCLEOTIDE SEQUENCE [LARGE SCALE GENOMIC DNA]</scope>
    <source>
        <strain evidence="6 7">DSM 18170</strain>
    </source>
</reference>
<keyword evidence="5" id="KW-0812">Transmembrane</keyword>
<keyword evidence="4 6" id="KW-0012">Acyltransferase</keyword>
<dbReference type="GO" id="GO:0008374">
    <property type="term" value="F:O-acyltransferase activity"/>
    <property type="evidence" value="ECO:0007669"/>
    <property type="project" value="TreeGrafter"/>
</dbReference>